<accession>A0A2D1GP03</accession>
<dbReference type="EMBL" id="MF975637">
    <property type="protein sequence ID" value="ATN93695.1"/>
    <property type="molecule type" value="Genomic_DNA"/>
</dbReference>
<dbReference type="Proteomes" id="UP000228985">
    <property type="component" value="Segment"/>
</dbReference>
<evidence type="ECO:0000313" key="2">
    <source>
        <dbReference type="Proteomes" id="UP000228985"/>
    </source>
</evidence>
<reference evidence="1 2" key="1">
    <citation type="submission" date="2017-09" db="EMBL/GenBank/DDBJ databases">
        <authorList>
            <person name="Ehlers B."/>
            <person name="Leendertz F.H."/>
        </authorList>
    </citation>
    <scope>NUCLEOTIDE SEQUENCE [LARGE SCALE GENOMIC DNA]</scope>
</reference>
<evidence type="ECO:0000313" key="1">
    <source>
        <dbReference type="EMBL" id="ATN93695.1"/>
    </source>
</evidence>
<name>A0A2D1GP03_9CAUD</name>
<gene>
    <name evidence="1" type="ORF">SEA_SCAP1_46</name>
</gene>
<organism evidence="1 2">
    <name type="scientific">Streptomyces phage Scap1</name>
    <dbReference type="NCBI Taxonomy" id="2041354"/>
    <lineage>
        <taxon>Viruses</taxon>
        <taxon>Duplodnaviria</taxon>
        <taxon>Heunggongvirae</taxon>
        <taxon>Uroviricota</taxon>
        <taxon>Caudoviricetes</taxon>
        <taxon>Scapunavirus</taxon>
        <taxon>Scapunavirus scap1</taxon>
    </lineage>
</organism>
<sequence length="90" mass="10112">MIADILTEWNLLTVVLAVWLGSVALTVGVDAAVDVVPDYYRKTRARAQLTKTMAMLAEQKKRVITFNPDETMKLGVFTIKPTPQRRRHAA</sequence>
<proteinExistence type="predicted"/>
<protein>
    <submittedName>
        <fullName evidence="1">Uncharacterized protein</fullName>
    </submittedName>
</protein>
<keyword evidence="2" id="KW-1185">Reference proteome</keyword>